<feature type="compositionally biased region" description="Polar residues" evidence="1">
    <location>
        <begin position="934"/>
        <end position="949"/>
    </location>
</feature>
<dbReference type="VEuPathDB" id="VectorBase:AFAF015812"/>
<feature type="compositionally biased region" description="Basic and acidic residues" evidence="1">
    <location>
        <begin position="690"/>
        <end position="706"/>
    </location>
</feature>
<feature type="compositionally biased region" description="Polar residues" evidence="1">
    <location>
        <begin position="522"/>
        <end position="534"/>
    </location>
</feature>
<feature type="compositionally biased region" description="Low complexity" evidence="1">
    <location>
        <begin position="1273"/>
        <end position="1285"/>
    </location>
</feature>
<dbReference type="EnsemblMetazoa" id="AFAF015812-RA">
    <property type="protein sequence ID" value="AFAF015812-PA"/>
    <property type="gene ID" value="AFAF015812"/>
</dbReference>
<feature type="compositionally biased region" description="Basic and acidic residues" evidence="1">
    <location>
        <begin position="988"/>
        <end position="1024"/>
    </location>
</feature>
<feature type="compositionally biased region" description="Basic and acidic residues" evidence="1">
    <location>
        <begin position="654"/>
        <end position="664"/>
    </location>
</feature>
<dbReference type="STRING" id="69004.A0A182QS80"/>
<feature type="region of interest" description="Disordered" evidence="1">
    <location>
        <begin position="1261"/>
        <end position="1430"/>
    </location>
</feature>
<name>A0A182QS80_9DIPT</name>
<dbReference type="EMBL" id="AXCN02001501">
    <property type="status" value="NOT_ANNOTATED_CDS"/>
    <property type="molecule type" value="Genomic_DNA"/>
</dbReference>
<protein>
    <submittedName>
        <fullName evidence="2">Uncharacterized protein</fullName>
    </submittedName>
</protein>
<evidence type="ECO:0000313" key="3">
    <source>
        <dbReference type="Proteomes" id="UP000075886"/>
    </source>
</evidence>
<feature type="compositionally biased region" description="Low complexity" evidence="1">
    <location>
        <begin position="1654"/>
        <end position="1669"/>
    </location>
</feature>
<feature type="compositionally biased region" description="Polar residues" evidence="1">
    <location>
        <begin position="1141"/>
        <end position="1162"/>
    </location>
</feature>
<feature type="region of interest" description="Disordered" evidence="1">
    <location>
        <begin position="173"/>
        <end position="224"/>
    </location>
</feature>
<evidence type="ECO:0000256" key="1">
    <source>
        <dbReference type="SAM" id="MobiDB-lite"/>
    </source>
</evidence>
<feature type="compositionally biased region" description="Basic and acidic residues" evidence="1">
    <location>
        <begin position="181"/>
        <end position="216"/>
    </location>
</feature>
<feature type="compositionally biased region" description="Basic residues" evidence="1">
    <location>
        <begin position="1682"/>
        <end position="1696"/>
    </location>
</feature>
<sequence length="1696" mass="184933">MNSNFNILLNSVGCAEGSGSIRPCILPPLVPCTAGGADSIKQEPKEAQTCTEAKTVSSPPMNVIKIDTDSNLFNNLRHVLSTINTESALEHKSTSEAECNIAQKDTTQRPTEKLLHMPMPLLLQPGLTVVQQCFKAESAPGKDVSGGTVQKKLPLCNKIQLIVKPVVVSSPPSLVPISQQRTREEKPPSVVKNDKRACELETDSNSKSDGKVDKNVESPAFGENVPDQWRLDVGMKITDPASMKSESATTIVDNTQNNHEPTKEICEETVSSTTDDPTQAPHTEQYSDVPTEKVGIDEQKQEVTDHPNRNPAITNTTILHNVNGNEILEATNYVGDAGFVKELSENTADDRVNREPTDLEVEADLEVEEKPITDEIECISIYSSSSESDYDTKQTDFEEEITRFDVGAADFSGDSAMKHAMTVNVLSVTPTPQHSGVNELVKAVEHDVLSAKYDVSSSREIRESSLEKDIHGSVCESINSIVGVTNISDTEVTYDRETFSSKAESTSDTAKDDTVNIAAHTVGNTVQHSSTTADPPNKDCEDAIDSIVVSDEEQKTLSVETHKASCTTENTSENLNNVIHDTDTASTDIQSDHSEAGPKPSVKISSNCSNRYDSTNDSANASNCCTDGKPCGEYTAKLVSASATVNDTIPSEKLSVDDNVRDDSNTSTDGTEDAPIGIELASFVDNDAIGNKEPEPRSYEEQRTENSDIANASCIGIETNSSEDKLDSDEVTASVALTENSNFIDGSSNEQEANIVSRENELQSKPIRWDEFAIDLGSEESWRQYDTNTDDVPYPSVDLMSEYLNMLNNEEHSIEKSVSDDVQIDKTMNGDISPPNEPLEMLPESNAVQSMPKAMQRIDHLDGVELMESGRDLCKEPNSACSKNKLFDSNLREIIISPEESILHDSCNLADEKLCAMNETPSTTCVKECESSVLETSPDPVQSANASQTHEVDEQMDMKSNGSETNVANKVKIMSPDEVIPLQSPESDTAKEQDVSHTQESERMDQSDARVDEDTVQKELKLEMDTENVETTAQSSSATSHGLNIQSQDGKHKASLPMSAQSQKMVKVVLSNSALFELYEAAPRFTDSYPPALKLITPIKYQLPSHVVANMGKPINQHQLATKTVRSDETMKSDTADPLPDSTQVPSNAQSKSEHPSATLSSCPIVSPKTVQMPHALLLTPPIRSLHNALKVAPPNGIFRSGSNSILPLQGGLPANTGVATYMLKNNTLIAANQGFPNILGLPPGMATNLVFLASPTKPAQAKVSCPGQTHVTSTPTTSAPTTPAKSIRLESDDQTDEDDENRVQKRRSKRLQSARLHKQQVTPEKTDSDTDTTVDQSPQDRRRRSNRLSTDGTNDNSDEVGEGSYAVGSRSRSFRIRRKPEFLNIKHPEKKKKRPNEESSNETKACSKTPMSDGQTRPTDPCGSVTTSATNTTSRLFTISAPVGYFAAPFVSSLAASSSTIISQQEKYKRILTYYKTAMQQSSVNANANALPQWYDVNYAYSGLHSIIHPPPPDANLWGASPMKLDQQQQPLEIECKFCFENYSQYSCQFYPPQPPEFAVKSFRRGKVVVCECCDFSDGENEKTKVGEPTAGGNVSIASTSKLTRAADTRDTSAVDLTEKLEQKRSSIAVELDEPEPRICKRTKGEPDSRPDGTTSTGNANGTANGAAHKPKVKPGWYGKGYRKHLRRKKRTSQG</sequence>
<organism evidence="2 3">
    <name type="scientific">Anopheles farauti</name>
    <dbReference type="NCBI Taxonomy" id="69004"/>
    <lineage>
        <taxon>Eukaryota</taxon>
        <taxon>Metazoa</taxon>
        <taxon>Ecdysozoa</taxon>
        <taxon>Arthropoda</taxon>
        <taxon>Hexapoda</taxon>
        <taxon>Insecta</taxon>
        <taxon>Pterygota</taxon>
        <taxon>Neoptera</taxon>
        <taxon>Endopterygota</taxon>
        <taxon>Diptera</taxon>
        <taxon>Nematocera</taxon>
        <taxon>Culicoidea</taxon>
        <taxon>Culicidae</taxon>
        <taxon>Anophelinae</taxon>
        <taxon>Anopheles</taxon>
    </lineage>
</organism>
<feature type="compositionally biased region" description="Basic and acidic residues" evidence="1">
    <location>
        <begin position="1636"/>
        <end position="1652"/>
    </location>
</feature>
<feature type="compositionally biased region" description="Polar residues" evidence="1">
    <location>
        <begin position="958"/>
        <end position="968"/>
    </location>
</feature>
<reference evidence="3" key="1">
    <citation type="submission" date="2014-01" db="EMBL/GenBank/DDBJ databases">
        <title>The Genome Sequence of Anopheles farauti FAR1 (V2).</title>
        <authorList>
            <consortium name="The Broad Institute Genomics Platform"/>
            <person name="Neafsey D.E."/>
            <person name="Besansky N."/>
            <person name="Howell P."/>
            <person name="Walton C."/>
            <person name="Young S.K."/>
            <person name="Zeng Q."/>
            <person name="Gargeya S."/>
            <person name="Fitzgerald M."/>
            <person name="Haas B."/>
            <person name="Abouelleil A."/>
            <person name="Allen A.W."/>
            <person name="Alvarado L."/>
            <person name="Arachchi H.M."/>
            <person name="Berlin A.M."/>
            <person name="Chapman S.B."/>
            <person name="Gainer-Dewar J."/>
            <person name="Goldberg J."/>
            <person name="Griggs A."/>
            <person name="Gujja S."/>
            <person name="Hansen M."/>
            <person name="Howarth C."/>
            <person name="Imamovic A."/>
            <person name="Ireland A."/>
            <person name="Larimer J."/>
            <person name="McCowan C."/>
            <person name="Murphy C."/>
            <person name="Pearson M."/>
            <person name="Poon T.W."/>
            <person name="Priest M."/>
            <person name="Roberts A."/>
            <person name="Saif S."/>
            <person name="Shea T."/>
            <person name="Sisk P."/>
            <person name="Sykes S."/>
            <person name="Wortman J."/>
            <person name="Nusbaum C."/>
            <person name="Birren B."/>
        </authorList>
    </citation>
    <scope>NUCLEOTIDE SEQUENCE [LARGE SCALE GENOMIC DNA]</scope>
    <source>
        <strain evidence="3">FAR1</strain>
    </source>
</reference>
<feature type="compositionally biased region" description="Basic and acidic residues" evidence="1">
    <location>
        <begin position="1125"/>
        <end position="1135"/>
    </location>
</feature>
<feature type="region of interest" description="Disordered" evidence="1">
    <location>
        <begin position="1120"/>
        <end position="1162"/>
    </location>
</feature>
<feature type="compositionally biased region" description="Polar residues" evidence="1">
    <location>
        <begin position="1029"/>
        <end position="1048"/>
    </location>
</feature>
<proteinExistence type="predicted"/>
<feature type="region of interest" description="Disordered" evidence="1">
    <location>
        <begin position="934"/>
        <end position="1055"/>
    </location>
</feature>
<feature type="compositionally biased region" description="Basic residues" evidence="1">
    <location>
        <begin position="1305"/>
        <end position="1319"/>
    </location>
</feature>
<reference evidence="2" key="2">
    <citation type="submission" date="2020-05" db="UniProtKB">
        <authorList>
            <consortium name="EnsemblMetazoa"/>
        </authorList>
    </citation>
    <scope>IDENTIFICATION</scope>
    <source>
        <strain evidence="2">FAR1</strain>
    </source>
</reference>
<evidence type="ECO:0000313" key="2">
    <source>
        <dbReference type="EnsemblMetazoa" id="AFAF015812-PA"/>
    </source>
</evidence>
<keyword evidence="3" id="KW-1185">Reference proteome</keyword>
<feature type="compositionally biased region" description="Polar residues" evidence="1">
    <location>
        <begin position="1403"/>
        <end position="1430"/>
    </location>
</feature>
<dbReference type="Proteomes" id="UP000075886">
    <property type="component" value="Unassembled WGS sequence"/>
</dbReference>
<feature type="region of interest" description="Disordered" evidence="1">
    <location>
        <begin position="654"/>
        <end position="712"/>
    </location>
</feature>
<feature type="region of interest" description="Disordered" evidence="1">
    <location>
        <begin position="1627"/>
        <end position="1696"/>
    </location>
</feature>
<accession>A0A182QS80</accession>
<feature type="region of interest" description="Disordered" evidence="1">
    <location>
        <begin position="521"/>
        <end position="541"/>
    </location>
</feature>